<dbReference type="AlphaFoldDB" id="A0A9W8CW35"/>
<dbReference type="InterPro" id="IPR001645">
    <property type="entry name" value="Folylpolyglutamate_synth"/>
</dbReference>
<dbReference type="PANTHER" id="PTHR11136">
    <property type="entry name" value="FOLYLPOLYGLUTAMATE SYNTHASE-RELATED"/>
    <property type="match status" value="1"/>
</dbReference>
<evidence type="ECO:0000256" key="3">
    <source>
        <dbReference type="ARBA" id="ARBA00022840"/>
    </source>
</evidence>
<keyword evidence="2" id="KW-0547">Nucleotide-binding</keyword>
<keyword evidence="1" id="KW-0436">Ligase</keyword>
<keyword evidence="3" id="KW-0067">ATP-binding</keyword>
<dbReference type="GO" id="GO:0005524">
    <property type="term" value="F:ATP binding"/>
    <property type="evidence" value="ECO:0007669"/>
    <property type="project" value="UniProtKB-KW"/>
</dbReference>
<evidence type="ECO:0000256" key="2">
    <source>
        <dbReference type="ARBA" id="ARBA00022741"/>
    </source>
</evidence>
<comment type="caution">
    <text evidence="5">The sequence shown here is derived from an EMBL/GenBank/DDBJ whole genome shotgun (WGS) entry which is preliminary data.</text>
</comment>
<dbReference type="PANTHER" id="PTHR11136:SF5">
    <property type="entry name" value="FOLYLPOLYGLUTAMATE SYNTHASE, MITOCHONDRIAL"/>
    <property type="match status" value="1"/>
</dbReference>
<dbReference type="OrthoDB" id="5578490at2759"/>
<protein>
    <submittedName>
        <fullName evidence="5">Uncharacterized protein</fullName>
    </submittedName>
</protein>
<sequence length="627" mass="68564">MLKQLSVRCADSDWNYGVLLSDHTLYPRDRILVNGEIVSSALFEKLTRECQKDVDSNGTRISPVNASSKERQDAVLINIALRIFEDQKVTTIAVAVPQQTAPNSEPKPPTPPTDPSTDSTEENQPADTSTDVRDSDSPCYLERMLLDIYSPRTIICGVDSLPAYSEGLPEAWHRSLVFLMRKRTHLVSASQPKPIRLQLLGLAKAFDITIELAQPLSTVQAAKDTQLGIFGHEQQGFATLALALCQTWAYQSGILRLRTLAQGVGEYTVAKALNPLRQQSKIGMPASPFNVQAPTGLRETPQWMLRGLSGARCKGMFHSAPAEVGSRVNWHYNWADTPDDFERTGEWFGSKCKQDEANPRILLIHLPESLMMTVRYQHSASGEWVVSDYRKMLKALFMPLRHIKWASCVFAANILNELNVMESSVPPVLSQYVLREYWSQLTGLATEQIFIAPSLAGALRLIASSSTTWLNTVTERMLPPVETAATIPMSPGLGRRSGQIEPPASARQTSFVVQPSSPSVSSVLGLTTRPQRALSRATVLKNATSMDNLREKQRKLSMGINTSGSESATSLPLKGQRSAALSVSTVPATAPIAAGTGTSAKVDVLVTGTKSFVHSTILVVQKQAFGL</sequence>
<dbReference type="GO" id="GO:0004326">
    <property type="term" value="F:tetrahydrofolylpolyglutamate synthase activity"/>
    <property type="evidence" value="ECO:0007669"/>
    <property type="project" value="InterPro"/>
</dbReference>
<feature type="compositionally biased region" description="Pro residues" evidence="4">
    <location>
        <begin position="105"/>
        <end position="114"/>
    </location>
</feature>
<feature type="region of interest" description="Disordered" evidence="4">
    <location>
        <begin position="97"/>
        <end position="136"/>
    </location>
</feature>
<dbReference type="GO" id="GO:0005829">
    <property type="term" value="C:cytosol"/>
    <property type="evidence" value="ECO:0007669"/>
    <property type="project" value="TreeGrafter"/>
</dbReference>
<evidence type="ECO:0000313" key="5">
    <source>
        <dbReference type="EMBL" id="KAJ1725818.1"/>
    </source>
</evidence>
<evidence type="ECO:0000313" key="6">
    <source>
        <dbReference type="Proteomes" id="UP001149813"/>
    </source>
</evidence>
<accession>A0A9W8CW35</accession>
<name>A0A9W8CW35_9FUNG</name>
<evidence type="ECO:0000256" key="1">
    <source>
        <dbReference type="ARBA" id="ARBA00022598"/>
    </source>
</evidence>
<evidence type="ECO:0000256" key="4">
    <source>
        <dbReference type="SAM" id="MobiDB-lite"/>
    </source>
</evidence>
<dbReference type="EMBL" id="JANBOJ010000001">
    <property type="protein sequence ID" value="KAJ1725818.1"/>
    <property type="molecule type" value="Genomic_DNA"/>
</dbReference>
<dbReference type="Proteomes" id="UP001149813">
    <property type="component" value="Unassembled WGS sequence"/>
</dbReference>
<organism evidence="5 6">
    <name type="scientific">Coemansia erecta</name>
    <dbReference type="NCBI Taxonomy" id="147472"/>
    <lineage>
        <taxon>Eukaryota</taxon>
        <taxon>Fungi</taxon>
        <taxon>Fungi incertae sedis</taxon>
        <taxon>Zoopagomycota</taxon>
        <taxon>Kickxellomycotina</taxon>
        <taxon>Kickxellomycetes</taxon>
        <taxon>Kickxellales</taxon>
        <taxon>Kickxellaceae</taxon>
        <taxon>Coemansia</taxon>
    </lineage>
</organism>
<keyword evidence="6" id="KW-1185">Reference proteome</keyword>
<dbReference type="GO" id="GO:0005739">
    <property type="term" value="C:mitochondrion"/>
    <property type="evidence" value="ECO:0007669"/>
    <property type="project" value="TreeGrafter"/>
</dbReference>
<proteinExistence type="predicted"/>
<gene>
    <name evidence="5" type="ORF">LPJ53_000079</name>
</gene>
<reference evidence="5" key="1">
    <citation type="submission" date="2022-07" db="EMBL/GenBank/DDBJ databases">
        <title>Phylogenomic reconstructions and comparative analyses of Kickxellomycotina fungi.</title>
        <authorList>
            <person name="Reynolds N.K."/>
            <person name="Stajich J.E."/>
            <person name="Barry K."/>
            <person name="Grigoriev I.V."/>
            <person name="Crous P."/>
            <person name="Smith M.E."/>
        </authorList>
    </citation>
    <scope>NUCLEOTIDE SEQUENCE</scope>
    <source>
        <strain evidence="5">NBRC 32514</strain>
    </source>
</reference>